<comment type="caution">
    <text evidence="4">The sequence shown here is derived from an EMBL/GenBank/DDBJ whole genome shotgun (WGS) entry which is preliminary data.</text>
</comment>
<dbReference type="Proteomes" id="UP001145050">
    <property type="component" value="Unassembled WGS sequence"/>
</dbReference>
<evidence type="ECO:0000256" key="3">
    <source>
        <dbReference type="ARBA" id="ARBA00022729"/>
    </source>
</evidence>
<reference evidence="4" key="1">
    <citation type="submission" date="2022-06" db="EMBL/GenBank/DDBJ databases">
        <title>Aquibacillus sp. a new bacterium isolated from soil saline samples.</title>
        <authorList>
            <person name="Galisteo C."/>
            <person name="De La Haba R."/>
            <person name="Sanchez-Porro C."/>
            <person name="Ventosa A."/>
        </authorList>
    </citation>
    <scope>NUCLEOTIDE SEQUENCE</scope>
    <source>
        <strain evidence="4">3ASR75-11</strain>
    </source>
</reference>
<evidence type="ECO:0000313" key="5">
    <source>
        <dbReference type="Proteomes" id="UP001145050"/>
    </source>
</evidence>
<dbReference type="Pfam" id="PF03480">
    <property type="entry name" value="DctP"/>
    <property type="match status" value="1"/>
</dbReference>
<organism evidence="4 5">
    <name type="scientific">Terrihalobacillus insolitus</name>
    <dbReference type="NCBI Taxonomy" id="2950438"/>
    <lineage>
        <taxon>Bacteria</taxon>
        <taxon>Bacillati</taxon>
        <taxon>Bacillota</taxon>
        <taxon>Bacilli</taxon>
        <taxon>Bacillales</taxon>
        <taxon>Bacillaceae</taxon>
        <taxon>Terrihalobacillus</taxon>
    </lineage>
</organism>
<dbReference type="EMBL" id="JAMQKB010000001">
    <property type="protein sequence ID" value="MDC3423284.1"/>
    <property type="molecule type" value="Genomic_DNA"/>
</dbReference>
<dbReference type="GO" id="GO:0055085">
    <property type="term" value="P:transmembrane transport"/>
    <property type="evidence" value="ECO:0007669"/>
    <property type="project" value="InterPro"/>
</dbReference>
<dbReference type="AlphaFoldDB" id="A0A9X3WTT2"/>
<gene>
    <name evidence="4" type="ORF">NC797_02030</name>
</gene>
<dbReference type="InterPro" id="IPR038404">
    <property type="entry name" value="TRAP_DctP_sf"/>
</dbReference>
<dbReference type="RefSeq" id="WP_272434959.1">
    <property type="nucleotide sequence ID" value="NZ_JAMQKB010000001.1"/>
</dbReference>
<evidence type="ECO:0000313" key="4">
    <source>
        <dbReference type="EMBL" id="MDC3423284.1"/>
    </source>
</evidence>
<name>A0A9X3WTT2_9BACI</name>
<dbReference type="PANTHER" id="PTHR33376">
    <property type="match status" value="1"/>
</dbReference>
<dbReference type="GO" id="GO:0030288">
    <property type="term" value="C:outer membrane-bounded periplasmic space"/>
    <property type="evidence" value="ECO:0007669"/>
    <property type="project" value="InterPro"/>
</dbReference>
<accession>A0A9X3WTT2</accession>
<keyword evidence="3" id="KW-0732">Signal</keyword>
<keyword evidence="2" id="KW-0813">Transport</keyword>
<dbReference type="PANTHER" id="PTHR33376:SF7">
    <property type="entry name" value="C4-DICARBOXYLATE-BINDING PROTEIN DCTB"/>
    <property type="match status" value="1"/>
</dbReference>
<dbReference type="InterPro" id="IPR018389">
    <property type="entry name" value="DctP_fam"/>
</dbReference>
<comment type="similarity">
    <text evidence="1">Belongs to the bacterial solute-binding protein 7 family.</text>
</comment>
<evidence type="ECO:0000256" key="2">
    <source>
        <dbReference type="ARBA" id="ARBA00022448"/>
    </source>
</evidence>
<dbReference type="NCBIfam" id="NF037995">
    <property type="entry name" value="TRAP_S1"/>
    <property type="match status" value="1"/>
</dbReference>
<sequence length="356" mass="40632">MKKVMWVLLVSMFLGLLLYTTFNLLSNDKDIVYDDEQEGLNDQIIIKFSYVVAENTPKALTAQKFAELAQEKTNGRVKVEVFPNGILYSDEEEIEAIKNGNVQMIAPASSKVTSIFPELNLLDLPFAFPTYESIDEALTGEIGKSLLKATNTDRLIGFSLWNNGFKQVTSNRGSLTQPEDFQGQYFRVMPGDVIEKQFDLLNVQTSQIPFNLTYLNLENGTITGQENTLSNIYSKKFYEVQDHMTISNHGLLSYVVLMNKDFWNGLPQDIQKSLNEAMEEATDWNLQNALTMNKNALEKIKKKSDIHIHELTREEKESWMKELNPVYEQFEPVIGKELLSKLQSLRKANGMRVSDD</sequence>
<dbReference type="Gene3D" id="3.40.190.170">
    <property type="entry name" value="Bacterial extracellular solute-binding protein, family 7"/>
    <property type="match status" value="1"/>
</dbReference>
<keyword evidence="5" id="KW-1185">Reference proteome</keyword>
<dbReference type="PIRSF" id="PIRSF006470">
    <property type="entry name" value="DctB"/>
    <property type="match status" value="1"/>
</dbReference>
<dbReference type="InterPro" id="IPR004682">
    <property type="entry name" value="TRAP_DctP"/>
</dbReference>
<proteinExistence type="inferred from homology"/>
<evidence type="ECO:0000256" key="1">
    <source>
        <dbReference type="ARBA" id="ARBA00009023"/>
    </source>
</evidence>
<dbReference type="NCBIfam" id="TIGR00787">
    <property type="entry name" value="dctP"/>
    <property type="match status" value="1"/>
</dbReference>
<protein>
    <submittedName>
        <fullName evidence="4">DctP family TRAP transporter solute-binding subunit</fullName>
    </submittedName>
</protein>